<accession>A0A2U8FK93</accession>
<dbReference type="EMBL" id="CP029206">
    <property type="protein sequence ID" value="AWI51441.1"/>
    <property type="molecule type" value="Genomic_DNA"/>
</dbReference>
<evidence type="ECO:0000313" key="2">
    <source>
        <dbReference type="Proteomes" id="UP000244920"/>
    </source>
</evidence>
<organism evidence="1 2">
    <name type="scientific">Actinobacillus porcitonsillarum</name>
    <dbReference type="NCBI Taxonomy" id="189834"/>
    <lineage>
        <taxon>Bacteria</taxon>
        <taxon>Pseudomonadati</taxon>
        <taxon>Pseudomonadota</taxon>
        <taxon>Gammaproteobacteria</taxon>
        <taxon>Pasteurellales</taxon>
        <taxon>Pasteurellaceae</taxon>
        <taxon>Actinobacillus</taxon>
    </lineage>
</organism>
<name>A0A2U8FK93_9PAST</name>
<protein>
    <submittedName>
        <fullName evidence="1">Uncharacterized protein</fullName>
    </submittedName>
</protein>
<keyword evidence="2" id="KW-1185">Reference proteome</keyword>
<evidence type="ECO:0000313" key="1">
    <source>
        <dbReference type="EMBL" id="AWI51441.1"/>
    </source>
</evidence>
<proteinExistence type="predicted"/>
<dbReference type="AlphaFoldDB" id="A0A2U8FK93"/>
<dbReference type="KEGG" id="apor:DDU33_08090"/>
<sequence length="198" mass="23328">MSKYQSDRIFTDYIFKNLAKQIIYPQLNWEEVNIDEEKLEELDIHNGIDTIAKNKNNQIFGVQYRFRDAFYASYNDFTFRYKREYNQNEERVMSEFFKIEAKYFLYGISNGKKFEDALKTNTTFLKWAVIDVENLLNAIDSGLIVIDETLRNITCQLRNGKMFCPINNNKDNSSSFVPFDIHILNQISNNIIIASSGF</sequence>
<dbReference type="RefSeq" id="WP_108924337.1">
    <property type="nucleotide sequence ID" value="NZ_CP029206.1"/>
</dbReference>
<gene>
    <name evidence="1" type="ORF">DDU33_08090</name>
</gene>
<reference evidence="2" key="1">
    <citation type="submission" date="2018-05" db="EMBL/GenBank/DDBJ databases">
        <title>Complete genome sequence of Actinobacillus porcitonsillarum reference strain 9953L55 (CCUG 46996).</title>
        <authorList>
            <person name="Dona V."/>
            <person name="Perreten V."/>
        </authorList>
    </citation>
    <scope>NUCLEOTIDE SEQUENCE [LARGE SCALE GENOMIC DNA]</scope>
    <source>
        <strain evidence="2">9953L55</strain>
    </source>
</reference>
<dbReference type="Proteomes" id="UP000244920">
    <property type="component" value="Chromosome"/>
</dbReference>